<organism evidence="1">
    <name type="scientific">Aegilops tauschii</name>
    <name type="common">Tausch's goatgrass</name>
    <name type="synonym">Aegilops squarrosa</name>
    <dbReference type="NCBI Taxonomy" id="37682"/>
    <lineage>
        <taxon>Eukaryota</taxon>
        <taxon>Viridiplantae</taxon>
        <taxon>Streptophyta</taxon>
        <taxon>Embryophyta</taxon>
        <taxon>Tracheophyta</taxon>
        <taxon>Spermatophyta</taxon>
        <taxon>Magnoliopsida</taxon>
        <taxon>Liliopsida</taxon>
        <taxon>Poales</taxon>
        <taxon>Poaceae</taxon>
        <taxon>BOP clade</taxon>
        <taxon>Pooideae</taxon>
        <taxon>Triticodae</taxon>
        <taxon>Triticeae</taxon>
        <taxon>Triticinae</taxon>
        <taxon>Aegilops</taxon>
    </lineage>
</organism>
<protein>
    <submittedName>
        <fullName evidence="1">Uncharacterized protein</fullName>
    </submittedName>
</protein>
<reference evidence="1" key="1">
    <citation type="submission" date="2015-06" db="UniProtKB">
        <authorList>
            <consortium name="EnsemblPlants"/>
        </authorList>
    </citation>
    <scope>IDENTIFICATION</scope>
</reference>
<dbReference type="AlphaFoldDB" id="M8D2L6"/>
<proteinExistence type="predicted"/>
<evidence type="ECO:0000313" key="1">
    <source>
        <dbReference type="EnsemblPlants" id="EMT30496"/>
    </source>
</evidence>
<name>M8D2L6_AEGTA</name>
<sequence>MAHSCHAYDLVLRRYLLALHHLLDYVRFVAAVVLDRLGIVSFDGEMLPGEPWSELVDTAPMERLMEAAFWQPSSPPKVNRSSSWTAPQYRRPRVAPADGEGAEDDDGCVGICAICLAALDGGGQLVTEIELDPLKSDQVRGGELLVYGDMCTLYRKKISNSTKSQKLLKIFLK</sequence>
<accession>M8D2L6</accession>
<dbReference type="EnsemblPlants" id="EMT30496">
    <property type="protein sequence ID" value="EMT30496"/>
    <property type="gene ID" value="F775_10173"/>
</dbReference>